<dbReference type="CDD" id="cd01347">
    <property type="entry name" value="ligand_gated_channel"/>
    <property type="match status" value="1"/>
</dbReference>
<evidence type="ECO:0000256" key="8">
    <source>
        <dbReference type="ARBA" id="ARBA00023170"/>
    </source>
</evidence>
<name>A0A7C9BMJ4_9BACT</name>
<evidence type="ECO:0000256" key="4">
    <source>
        <dbReference type="ARBA" id="ARBA00022692"/>
    </source>
</evidence>
<dbReference type="GO" id="GO:0015344">
    <property type="term" value="F:siderophore uptake transmembrane transporter activity"/>
    <property type="evidence" value="ECO:0007669"/>
    <property type="project" value="TreeGrafter"/>
</dbReference>
<evidence type="ECO:0000313" key="15">
    <source>
        <dbReference type="Proteomes" id="UP000479293"/>
    </source>
</evidence>
<feature type="domain" description="TonB-dependent receptor-like beta-barrel" evidence="12">
    <location>
        <begin position="212"/>
        <end position="679"/>
    </location>
</feature>
<evidence type="ECO:0000256" key="7">
    <source>
        <dbReference type="ARBA" id="ARBA00023136"/>
    </source>
</evidence>
<dbReference type="PANTHER" id="PTHR30069">
    <property type="entry name" value="TONB-DEPENDENT OUTER MEMBRANE RECEPTOR"/>
    <property type="match status" value="1"/>
</dbReference>
<dbReference type="SUPFAM" id="SSF56935">
    <property type="entry name" value="Porins"/>
    <property type="match status" value="1"/>
</dbReference>
<comment type="subcellular location">
    <subcellularLocation>
        <location evidence="1 10">Cell outer membrane</location>
        <topology evidence="1 10">Multi-pass membrane protein</topology>
    </subcellularLocation>
</comment>
<evidence type="ECO:0000256" key="11">
    <source>
        <dbReference type="RuleBase" id="RU003357"/>
    </source>
</evidence>
<dbReference type="Pfam" id="PF00593">
    <property type="entry name" value="TonB_dep_Rec_b-barrel"/>
    <property type="match status" value="1"/>
</dbReference>
<comment type="caution">
    <text evidence="14">The sequence shown here is derived from an EMBL/GenBank/DDBJ whole genome shotgun (WGS) entry which is preliminary data.</text>
</comment>
<keyword evidence="15" id="KW-1185">Reference proteome</keyword>
<feature type="domain" description="TonB-dependent receptor plug" evidence="13">
    <location>
        <begin position="59"/>
        <end position="159"/>
    </location>
</feature>
<dbReference type="EMBL" id="WHLY01000004">
    <property type="protein sequence ID" value="MPR37337.1"/>
    <property type="molecule type" value="Genomic_DNA"/>
</dbReference>
<keyword evidence="5" id="KW-0732">Signal</keyword>
<dbReference type="InterPro" id="IPR039426">
    <property type="entry name" value="TonB-dep_rcpt-like"/>
</dbReference>
<evidence type="ECO:0000313" key="14">
    <source>
        <dbReference type="EMBL" id="MPR37337.1"/>
    </source>
</evidence>
<dbReference type="Gene3D" id="2.170.130.10">
    <property type="entry name" value="TonB-dependent receptor, plug domain"/>
    <property type="match status" value="1"/>
</dbReference>
<organism evidence="14 15">
    <name type="scientific">Salmonirosea aquatica</name>
    <dbReference type="NCBI Taxonomy" id="2654236"/>
    <lineage>
        <taxon>Bacteria</taxon>
        <taxon>Pseudomonadati</taxon>
        <taxon>Bacteroidota</taxon>
        <taxon>Cytophagia</taxon>
        <taxon>Cytophagales</taxon>
        <taxon>Spirosomataceae</taxon>
        <taxon>Salmonirosea</taxon>
    </lineage>
</organism>
<sequence length="715" mass="79145">MKYFCPSLSPLRSLALCLVIGLETTLPGLGQTVDTLSTNEKALDELVVTATRSERELGSLPLPVTVIPRQQIRQMGSLRLNDVLAEQTGLFMVNDHGTGVQIQGFNPDYTLILVDGEPLIGRTAGTLELSRVAVGNIKRIEIVKGPSSSLYGSEALAGVINIITQNPDRANSDLSVRYGANRTLDLSASAGFRRKRLGLQLFGNRYATQGYDLSPDTFGSTVAPFHNFTIQPKLTYQFSERTKLAVSQRIFGEIQQNSFAISEGGTSREVAGEGRVHDANTTATLTHRFDQHFRLQARTYFSQYRTESSLAYRTDGVMYDRTFFRQSFLRPELQADWSINAKNLFTGGIGHIAEGVEATRYTQPQRFGSYYAFAQYEYFPTNALQIILGGRFDAHSAYRNQFSPKLAVAYQLTDRLLLRGSAGVGFKAPDFRQLYLNFTNAVAGYSVFGSQELAAGLLRLQQQGQVAEVLSDPSAFGLLRPESSRAVNLGAQYRTTSGFGASVNLFRNDIRDLIETQAVAQKTNGQSVFSYLNLNRVFTQGGEVEASRRWEAGQSGLTLSAGYQYLEAKDKEVLEKIRNHTLFRRNPETLATERVPRADYGGLMGRSRHSANVKLFYQSPNGLSASLRGIYRGRYGFGDRNSNTILDSPDEYVRGYVLWHVSAAKTLGCLMLQAGVDNLLNFRNAAFIPSQPGRLGWLRLSATLTSRAPEKTPEP</sequence>
<gene>
    <name evidence="14" type="ORF">GBK04_29425</name>
</gene>
<keyword evidence="6 11" id="KW-0798">TonB box</keyword>
<dbReference type="Proteomes" id="UP000479293">
    <property type="component" value="Unassembled WGS sequence"/>
</dbReference>
<proteinExistence type="inferred from homology"/>
<evidence type="ECO:0000259" key="13">
    <source>
        <dbReference type="Pfam" id="PF07715"/>
    </source>
</evidence>
<keyword evidence="4 10" id="KW-0812">Transmembrane</keyword>
<keyword evidence="3 10" id="KW-1134">Transmembrane beta strand</keyword>
<comment type="similarity">
    <text evidence="10 11">Belongs to the TonB-dependent receptor family.</text>
</comment>
<evidence type="ECO:0000256" key="6">
    <source>
        <dbReference type="ARBA" id="ARBA00023077"/>
    </source>
</evidence>
<dbReference type="InterPro" id="IPR000531">
    <property type="entry name" value="Beta-barrel_TonB"/>
</dbReference>
<dbReference type="Gene3D" id="2.40.170.20">
    <property type="entry name" value="TonB-dependent receptor, beta-barrel domain"/>
    <property type="match status" value="1"/>
</dbReference>
<dbReference type="InterPro" id="IPR037066">
    <property type="entry name" value="Plug_dom_sf"/>
</dbReference>
<keyword evidence="8 14" id="KW-0675">Receptor</keyword>
<evidence type="ECO:0000256" key="3">
    <source>
        <dbReference type="ARBA" id="ARBA00022452"/>
    </source>
</evidence>
<dbReference type="InterPro" id="IPR036942">
    <property type="entry name" value="Beta-barrel_TonB_sf"/>
</dbReference>
<keyword evidence="2 10" id="KW-0813">Transport</keyword>
<keyword evidence="7 10" id="KW-0472">Membrane</keyword>
<evidence type="ECO:0000259" key="12">
    <source>
        <dbReference type="Pfam" id="PF00593"/>
    </source>
</evidence>
<evidence type="ECO:0000256" key="1">
    <source>
        <dbReference type="ARBA" id="ARBA00004571"/>
    </source>
</evidence>
<dbReference type="AlphaFoldDB" id="A0A7C9BMJ4"/>
<dbReference type="Pfam" id="PF07715">
    <property type="entry name" value="Plug"/>
    <property type="match status" value="1"/>
</dbReference>
<protein>
    <submittedName>
        <fullName evidence="14">TonB-dependent receptor</fullName>
    </submittedName>
</protein>
<evidence type="ECO:0000256" key="5">
    <source>
        <dbReference type="ARBA" id="ARBA00022729"/>
    </source>
</evidence>
<dbReference type="RefSeq" id="WP_152766742.1">
    <property type="nucleotide sequence ID" value="NZ_WHLY01000004.1"/>
</dbReference>
<dbReference type="InterPro" id="IPR012910">
    <property type="entry name" value="Plug_dom"/>
</dbReference>
<dbReference type="GO" id="GO:0009279">
    <property type="term" value="C:cell outer membrane"/>
    <property type="evidence" value="ECO:0007669"/>
    <property type="project" value="UniProtKB-SubCell"/>
</dbReference>
<dbReference type="GO" id="GO:0044718">
    <property type="term" value="P:siderophore transmembrane transport"/>
    <property type="evidence" value="ECO:0007669"/>
    <property type="project" value="TreeGrafter"/>
</dbReference>
<dbReference type="PROSITE" id="PS52016">
    <property type="entry name" value="TONB_DEPENDENT_REC_3"/>
    <property type="match status" value="1"/>
</dbReference>
<reference evidence="14 15" key="1">
    <citation type="submission" date="2019-10" db="EMBL/GenBank/DDBJ databases">
        <title>Draft Genome Sequence of Cytophagaceae sp. SJW1-29.</title>
        <authorList>
            <person name="Choi A."/>
        </authorList>
    </citation>
    <scope>NUCLEOTIDE SEQUENCE [LARGE SCALE GENOMIC DNA]</scope>
    <source>
        <strain evidence="14 15">SJW1-29</strain>
    </source>
</reference>
<dbReference type="PANTHER" id="PTHR30069:SF29">
    <property type="entry name" value="HEMOGLOBIN AND HEMOGLOBIN-HAPTOGLOBIN-BINDING PROTEIN 1-RELATED"/>
    <property type="match status" value="1"/>
</dbReference>
<accession>A0A7C9BMJ4</accession>
<evidence type="ECO:0000256" key="9">
    <source>
        <dbReference type="ARBA" id="ARBA00023237"/>
    </source>
</evidence>
<evidence type="ECO:0000256" key="10">
    <source>
        <dbReference type="PROSITE-ProRule" id="PRU01360"/>
    </source>
</evidence>
<evidence type="ECO:0000256" key="2">
    <source>
        <dbReference type="ARBA" id="ARBA00022448"/>
    </source>
</evidence>
<keyword evidence="9 10" id="KW-0998">Cell outer membrane</keyword>